<gene>
    <name evidence="2" type="ORF">RDB_LOCUS165103</name>
</gene>
<sequence length="593" mass="65217">MFITKFTTTKSATTKSATTKSATTKSATTKSATTKSTTTATTTTSTVATKMFNSVELVLMLMSMFACVTKDVRTTVMFLLEIVFGYEPLTRRFGRKPKVHEVRTLFQPLSALATLHCAEYTLEDIQTEADALAMVFAVLRPILVFLTPAEFAEIHKKADDAIDLMICAPLSEVQDTVARWAADARSDVKFRNWLEWSRDYAPSGQTDIKPVDVSKAGAIIAQHLSGDSAAISTSCSLRRTGRVEKRRREDPPLDSFSPKHRPAREPLPARPCPVRVIVTSPTVPYIWTSSTSLVSLSVDFCPFVPSHRGVQRRSEERIERGALDTFKFPAKSMDTTEEPTTSLDSSDNWSTTDGSDITSYTTCTDEESVEIPTSRTSPNISSLDSPSELQSHLKRSRSAPELTNAPRTRSPSELAAHGTLGTLCSFDSSRIGSPGWRAFSISSSLCDATDPDTPDWCLRMRWLEHEDDSLVSSRGGSMANLADISYESFRYSRTRSTDGHFDGHSDGLGSPSTPSDSTTTTPNSSSPATSVENLAEEWAEDWQTWELDAWSNALTGQDVEPYLDTKARRVEIRRGTDSAVMRLAKRIGGVFGI</sequence>
<feature type="region of interest" description="Disordered" evidence="1">
    <location>
        <begin position="497"/>
        <end position="533"/>
    </location>
</feature>
<feature type="compositionally biased region" description="Basic and acidic residues" evidence="1">
    <location>
        <begin position="312"/>
        <end position="322"/>
    </location>
</feature>
<evidence type="ECO:0000313" key="2">
    <source>
        <dbReference type="EMBL" id="CAE6520873.1"/>
    </source>
</evidence>
<feature type="region of interest" description="Disordered" evidence="1">
    <location>
        <begin position="240"/>
        <end position="267"/>
    </location>
</feature>
<feature type="compositionally biased region" description="Basic and acidic residues" evidence="1">
    <location>
        <begin position="241"/>
        <end position="251"/>
    </location>
</feature>
<feature type="region of interest" description="Disordered" evidence="1">
    <location>
        <begin position="312"/>
        <end position="416"/>
    </location>
</feature>
<name>A0A8H3DCE1_9AGAM</name>
<organism evidence="2 3">
    <name type="scientific">Rhizoctonia solani</name>
    <dbReference type="NCBI Taxonomy" id="456999"/>
    <lineage>
        <taxon>Eukaryota</taxon>
        <taxon>Fungi</taxon>
        <taxon>Dikarya</taxon>
        <taxon>Basidiomycota</taxon>
        <taxon>Agaricomycotina</taxon>
        <taxon>Agaricomycetes</taxon>
        <taxon>Cantharellales</taxon>
        <taxon>Ceratobasidiaceae</taxon>
        <taxon>Rhizoctonia</taxon>
    </lineage>
</organism>
<accession>A0A8H3DCE1</accession>
<comment type="caution">
    <text evidence="2">The sequence shown here is derived from an EMBL/GenBank/DDBJ whole genome shotgun (WGS) entry which is preliminary data.</text>
</comment>
<feature type="region of interest" description="Disordered" evidence="1">
    <location>
        <begin position="17"/>
        <end position="40"/>
    </location>
</feature>
<evidence type="ECO:0000313" key="3">
    <source>
        <dbReference type="Proteomes" id="UP000663843"/>
    </source>
</evidence>
<dbReference type="Proteomes" id="UP000663843">
    <property type="component" value="Unassembled WGS sequence"/>
</dbReference>
<feature type="compositionally biased region" description="Low complexity" evidence="1">
    <location>
        <begin position="510"/>
        <end position="530"/>
    </location>
</feature>
<feature type="compositionally biased region" description="Polar residues" evidence="1">
    <location>
        <begin position="371"/>
        <end position="390"/>
    </location>
</feature>
<reference evidence="2" key="1">
    <citation type="submission" date="2021-01" db="EMBL/GenBank/DDBJ databases">
        <authorList>
            <person name="Kaushik A."/>
        </authorList>
    </citation>
    <scope>NUCLEOTIDE SEQUENCE</scope>
    <source>
        <strain evidence="2">AG2-2IIIB</strain>
    </source>
</reference>
<dbReference type="EMBL" id="CAJMWT010006873">
    <property type="protein sequence ID" value="CAE6520873.1"/>
    <property type="molecule type" value="Genomic_DNA"/>
</dbReference>
<protein>
    <submittedName>
        <fullName evidence="2">Uncharacterized protein</fullName>
    </submittedName>
</protein>
<evidence type="ECO:0000256" key="1">
    <source>
        <dbReference type="SAM" id="MobiDB-lite"/>
    </source>
</evidence>
<dbReference type="AlphaFoldDB" id="A0A8H3DCE1"/>
<feature type="compositionally biased region" description="Polar residues" evidence="1">
    <location>
        <begin position="338"/>
        <end position="363"/>
    </location>
</feature>
<proteinExistence type="predicted"/>